<accession>A0A8S1M179</accession>
<proteinExistence type="predicted"/>
<keyword evidence="2" id="KW-1185">Reference proteome</keyword>
<name>A0A8S1M179_9CILI</name>
<evidence type="ECO:0000313" key="2">
    <source>
        <dbReference type="Proteomes" id="UP000692954"/>
    </source>
</evidence>
<dbReference type="AlphaFoldDB" id="A0A8S1M179"/>
<gene>
    <name evidence="1" type="ORF">PSON_ATCC_30995.1.T0240290</name>
</gene>
<dbReference type="EMBL" id="CAJJDN010000024">
    <property type="protein sequence ID" value="CAD8068714.1"/>
    <property type="molecule type" value="Genomic_DNA"/>
</dbReference>
<protein>
    <submittedName>
        <fullName evidence="1">Uncharacterized protein</fullName>
    </submittedName>
</protein>
<reference evidence="1" key="1">
    <citation type="submission" date="2021-01" db="EMBL/GenBank/DDBJ databases">
        <authorList>
            <consortium name="Genoscope - CEA"/>
            <person name="William W."/>
        </authorList>
    </citation>
    <scope>NUCLEOTIDE SEQUENCE</scope>
</reference>
<comment type="caution">
    <text evidence="1">The sequence shown here is derived from an EMBL/GenBank/DDBJ whole genome shotgun (WGS) entry which is preliminary data.</text>
</comment>
<evidence type="ECO:0000313" key="1">
    <source>
        <dbReference type="EMBL" id="CAD8068714.1"/>
    </source>
</evidence>
<dbReference type="OrthoDB" id="312569at2759"/>
<organism evidence="1 2">
    <name type="scientific">Paramecium sonneborni</name>
    <dbReference type="NCBI Taxonomy" id="65129"/>
    <lineage>
        <taxon>Eukaryota</taxon>
        <taxon>Sar</taxon>
        <taxon>Alveolata</taxon>
        <taxon>Ciliophora</taxon>
        <taxon>Intramacronucleata</taxon>
        <taxon>Oligohymenophorea</taxon>
        <taxon>Peniculida</taxon>
        <taxon>Parameciidae</taxon>
        <taxon>Paramecium</taxon>
    </lineage>
</organism>
<dbReference type="Proteomes" id="UP000692954">
    <property type="component" value="Unassembled WGS sequence"/>
</dbReference>
<sequence length="763" mass="90117">MHNFLFGNRRTNYSSYNPFGSQKSLKPGIISKIKNKIYGLFQPTINSQSLIQRIPQLEDNNLEQELSNQFKNNLVLIDRIMPIKEENIGLKRKSIFPFEQYLKEEFDTDKKIYRKTQNDSNRKHMNQKIRMSNSKKQKKFKKDHSKIYKIQKMEENPNQLGFNLNYQNLKQNLEVKQENSSEYLQNVSIKQLKQFNTLIQDSIPFKQQKGETNNYLSPVKIRINQSIIQNDENKNKESNSIKGLKASLSSLYSSSNKEFVKDDLNINKKFSSSTGTNTKGEGNETILSFKNDDFQQELQENIQKLKQNKNTSIFKQNQDEMFQNNQASNYFITKLNQQSEEFKKEKCTILEDYVNQTQKSDENLQLQDFEGSNLIQNLFNGNKQIIQQDIKNEEEKKDILSIKSNTNPCCQEFQKIIISNTDTNIQKQNVNQELYLSEMKIKQDFQNQQEKIIPQNQLQQEQYMNRSFKTQIEKQNQLSVDISKFQDSQSQQQNNEIQKNILQNSFLTNQNKQTIDKNEKLGKEQNPFLISSPKISYDQISLYFQSSAISNQNKQCQSQNQNQGMIDIFKISQQQSSQQIMNKVQDKYNSQNLQQTINHFENPKILQYSFNKQMEINEQSPLIHQNIQNQQQIFDSAKLNYYQQQPTQQNILFQQQQQWQHYPLQIQLQNNFPLQQNTSNQVSSLNLFQSNPYQQQQSNQIMNKPLYLKNDVLSLFQDTKKSDRGENLIYNLDIFQTQQYQQTSQSLNNSLNKGRKKQRINNF</sequence>